<feature type="domain" description="HTH gntR-type" evidence="4">
    <location>
        <begin position="9"/>
        <end position="77"/>
    </location>
</feature>
<dbReference type="Pfam" id="PF00392">
    <property type="entry name" value="GntR"/>
    <property type="match status" value="1"/>
</dbReference>
<keyword evidence="6" id="KW-1185">Reference proteome</keyword>
<dbReference type="SMART" id="SM00345">
    <property type="entry name" value="HTH_GNTR"/>
    <property type="match status" value="1"/>
</dbReference>
<dbReference type="GO" id="GO:0045892">
    <property type="term" value="P:negative regulation of DNA-templated transcription"/>
    <property type="evidence" value="ECO:0007669"/>
    <property type="project" value="TreeGrafter"/>
</dbReference>
<reference evidence="5 6" key="1">
    <citation type="submission" date="2019-09" db="EMBL/GenBank/DDBJ databases">
        <title>Actinomadura physcomitrii sp. nov., a novel actinomycete isolated from moss [Physcomitrium sphaericum (Ludw) Fuernr].</title>
        <authorList>
            <person name="Liu C."/>
            <person name="Zhuang X."/>
        </authorList>
    </citation>
    <scope>NUCLEOTIDE SEQUENCE [LARGE SCALE GENOMIC DNA]</scope>
    <source>
        <strain evidence="5 6">CYP1-1B</strain>
    </source>
</reference>
<dbReference type="GO" id="GO:0003677">
    <property type="term" value="F:DNA binding"/>
    <property type="evidence" value="ECO:0007669"/>
    <property type="project" value="UniProtKB-KW"/>
</dbReference>
<comment type="caution">
    <text evidence="5">The sequence shown here is derived from an EMBL/GenBank/DDBJ whole genome shotgun (WGS) entry which is preliminary data.</text>
</comment>
<dbReference type="EMBL" id="WBMR01000049">
    <property type="protein sequence ID" value="KAB2379950.1"/>
    <property type="molecule type" value="Genomic_DNA"/>
</dbReference>
<dbReference type="PANTHER" id="PTHR44846">
    <property type="entry name" value="MANNOSYL-D-GLYCERATE TRANSPORT/METABOLISM SYSTEM REPRESSOR MNGR-RELATED"/>
    <property type="match status" value="1"/>
</dbReference>
<dbReference type="RefSeq" id="WP_151541396.1">
    <property type="nucleotide sequence ID" value="NZ_WBMR01000049.1"/>
</dbReference>
<dbReference type="PANTHER" id="PTHR44846:SF17">
    <property type="entry name" value="GNTR-FAMILY TRANSCRIPTIONAL REGULATOR"/>
    <property type="match status" value="1"/>
</dbReference>
<protein>
    <submittedName>
        <fullName evidence="5">Winged helix-turn-helix transcriptional regulator</fullName>
    </submittedName>
</protein>
<dbReference type="GO" id="GO:0003700">
    <property type="term" value="F:DNA-binding transcription factor activity"/>
    <property type="evidence" value="ECO:0007669"/>
    <property type="project" value="InterPro"/>
</dbReference>
<dbReference type="InterPro" id="IPR050679">
    <property type="entry name" value="Bact_HTH_transcr_reg"/>
</dbReference>
<dbReference type="InterPro" id="IPR000524">
    <property type="entry name" value="Tscrpt_reg_HTH_GntR"/>
</dbReference>
<keyword evidence="3" id="KW-0804">Transcription</keyword>
<dbReference type="CDD" id="cd07377">
    <property type="entry name" value="WHTH_GntR"/>
    <property type="match status" value="1"/>
</dbReference>
<name>A0A6L3VSH4_9ACTN</name>
<dbReference type="InterPro" id="IPR036388">
    <property type="entry name" value="WH-like_DNA-bd_sf"/>
</dbReference>
<dbReference type="PROSITE" id="PS50949">
    <property type="entry name" value="HTH_GNTR"/>
    <property type="match status" value="1"/>
</dbReference>
<sequence>MTIDHDGDTPVYRQIAAIIAERIESGDLQPRRRIPSESDLVQEYGVARETARRAVAYLREQGLVYTVPQRGTFVKPSEGDVE</sequence>
<evidence type="ECO:0000256" key="3">
    <source>
        <dbReference type="ARBA" id="ARBA00023163"/>
    </source>
</evidence>
<proteinExistence type="predicted"/>
<dbReference type="AlphaFoldDB" id="A0A6L3VSH4"/>
<dbReference type="Gene3D" id="1.10.10.10">
    <property type="entry name" value="Winged helix-like DNA-binding domain superfamily/Winged helix DNA-binding domain"/>
    <property type="match status" value="1"/>
</dbReference>
<keyword evidence="2" id="KW-0238">DNA-binding</keyword>
<dbReference type="PRINTS" id="PR00035">
    <property type="entry name" value="HTHGNTR"/>
</dbReference>
<dbReference type="Proteomes" id="UP000483004">
    <property type="component" value="Unassembled WGS sequence"/>
</dbReference>
<dbReference type="OrthoDB" id="4338617at2"/>
<evidence type="ECO:0000259" key="4">
    <source>
        <dbReference type="PROSITE" id="PS50949"/>
    </source>
</evidence>
<keyword evidence="1" id="KW-0805">Transcription regulation</keyword>
<dbReference type="SUPFAM" id="SSF46785">
    <property type="entry name" value="Winged helix' DNA-binding domain"/>
    <property type="match status" value="1"/>
</dbReference>
<evidence type="ECO:0000256" key="2">
    <source>
        <dbReference type="ARBA" id="ARBA00023125"/>
    </source>
</evidence>
<evidence type="ECO:0000313" key="5">
    <source>
        <dbReference type="EMBL" id="KAB2379950.1"/>
    </source>
</evidence>
<organism evidence="5 6">
    <name type="scientific">Actinomadura montaniterrae</name>
    <dbReference type="NCBI Taxonomy" id="1803903"/>
    <lineage>
        <taxon>Bacteria</taxon>
        <taxon>Bacillati</taxon>
        <taxon>Actinomycetota</taxon>
        <taxon>Actinomycetes</taxon>
        <taxon>Streptosporangiales</taxon>
        <taxon>Thermomonosporaceae</taxon>
        <taxon>Actinomadura</taxon>
    </lineage>
</organism>
<evidence type="ECO:0000313" key="6">
    <source>
        <dbReference type="Proteomes" id="UP000483004"/>
    </source>
</evidence>
<evidence type="ECO:0000256" key="1">
    <source>
        <dbReference type="ARBA" id="ARBA00023015"/>
    </source>
</evidence>
<dbReference type="InterPro" id="IPR036390">
    <property type="entry name" value="WH_DNA-bd_sf"/>
</dbReference>
<accession>A0A6L3VSH4</accession>
<gene>
    <name evidence="5" type="ORF">F9B16_18805</name>
</gene>